<dbReference type="Proteomes" id="UP001597187">
    <property type="component" value="Unassembled WGS sequence"/>
</dbReference>
<evidence type="ECO:0000256" key="1">
    <source>
        <dbReference type="ARBA" id="ARBA00023015"/>
    </source>
</evidence>
<name>A0ABD6B1J7_9EURY</name>
<dbReference type="PANTHER" id="PTHR34236:SF1">
    <property type="entry name" value="DIMETHYL SULFOXIDE REDUCTASE TRANSCRIPTIONAL ACTIVATOR"/>
    <property type="match status" value="1"/>
</dbReference>
<evidence type="ECO:0000256" key="2">
    <source>
        <dbReference type="ARBA" id="ARBA00023163"/>
    </source>
</evidence>
<keyword evidence="5" id="KW-1185">Reference proteome</keyword>
<dbReference type="Pfam" id="PF04967">
    <property type="entry name" value="HTH_10"/>
    <property type="match status" value="1"/>
</dbReference>
<dbReference type="PANTHER" id="PTHR34236">
    <property type="entry name" value="DIMETHYL SULFOXIDE REDUCTASE TRANSCRIPTIONAL ACTIVATOR"/>
    <property type="match status" value="1"/>
</dbReference>
<sequence length="209" mass="22503">MSVVGTISAPAAEFRLGRALSVAGARIELERTVQRDAPLTAWVWTDDPEGYLAELESRDVEGVHCEERVDGGLRCSVASLGASDSPELFDAFGDVGLTLLSAEGDDRTWEFCVRTAANGDLTKLRRVAAERAIPVEVSRRPASDGAVCAALTAIQRETLVAAYHEGYYSTPRTATLADLAERFDVSPRAISQRLRRGVGNLVEATLPVE</sequence>
<dbReference type="RefSeq" id="WP_250875696.1">
    <property type="nucleotide sequence ID" value="NZ_JALXFV010000011.1"/>
</dbReference>
<proteinExistence type="predicted"/>
<comment type="caution">
    <text evidence="4">The sequence shown here is derived from an EMBL/GenBank/DDBJ whole genome shotgun (WGS) entry which is preliminary data.</text>
</comment>
<reference evidence="4 5" key="1">
    <citation type="journal article" date="2019" name="Int. J. Syst. Evol. Microbiol.">
        <title>The Global Catalogue of Microorganisms (GCM) 10K type strain sequencing project: providing services to taxonomists for standard genome sequencing and annotation.</title>
        <authorList>
            <consortium name="The Broad Institute Genomics Platform"/>
            <consortium name="The Broad Institute Genome Sequencing Center for Infectious Disease"/>
            <person name="Wu L."/>
            <person name="Ma J."/>
        </authorList>
    </citation>
    <scope>NUCLEOTIDE SEQUENCE [LARGE SCALE GENOMIC DNA]</scope>
    <source>
        <strain evidence="4 5">CGMCC 1.12563</strain>
    </source>
</reference>
<evidence type="ECO:0000313" key="4">
    <source>
        <dbReference type="EMBL" id="MFD1515773.1"/>
    </source>
</evidence>
<evidence type="ECO:0000259" key="3">
    <source>
        <dbReference type="Pfam" id="PF04967"/>
    </source>
</evidence>
<keyword evidence="2" id="KW-0804">Transcription</keyword>
<feature type="domain" description="HTH bat-type" evidence="3">
    <location>
        <begin position="151"/>
        <end position="202"/>
    </location>
</feature>
<dbReference type="InterPro" id="IPR007050">
    <property type="entry name" value="HTH_bacterioopsin"/>
</dbReference>
<gene>
    <name evidence="4" type="ORF">ACFSBT_21035</name>
</gene>
<evidence type="ECO:0000313" key="5">
    <source>
        <dbReference type="Proteomes" id="UP001597187"/>
    </source>
</evidence>
<organism evidence="4 5">
    <name type="scientific">Halomarina rubra</name>
    <dbReference type="NCBI Taxonomy" id="2071873"/>
    <lineage>
        <taxon>Archaea</taxon>
        <taxon>Methanobacteriati</taxon>
        <taxon>Methanobacteriota</taxon>
        <taxon>Stenosarchaea group</taxon>
        <taxon>Halobacteria</taxon>
        <taxon>Halobacteriales</taxon>
        <taxon>Natronomonadaceae</taxon>
        <taxon>Halomarina</taxon>
    </lineage>
</organism>
<dbReference type="AlphaFoldDB" id="A0ABD6B1J7"/>
<protein>
    <submittedName>
        <fullName evidence="4">Helix-turn-helix domain-containing protein</fullName>
    </submittedName>
</protein>
<keyword evidence="1" id="KW-0805">Transcription regulation</keyword>
<dbReference type="EMBL" id="JBHUDC010000011">
    <property type="protein sequence ID" value="MFD1515773.1"/>
    <property type="molecule type" value="Genomic_DNA"/>
</dbReference>
<accession>A0ABD6B1J7</accession>